<evidence type="ECO:0000313" key="2">
    <source>
        <dbReference type="EMBL" id="WEK47344.1"/>
    </source>
</evidence>
<feature type="chain" id="PRO_5042543785" description="Hydrophobin" evidence="1">
    <location>
        <begin position="24"/>
        <end position="146"/>
    </location>
</feature>
<name>A0AAJ5XAT4_9SPHN</name>
<evidence type="ECO:0000313" key="3">
    <source>
        <dbReference type="Proteomes" id="UP001218362"/>
    </source>
</evidence>
<proteinExistence type="predicted"/>
<dbReference type="AlphaFoldDB" id="A0AAJ5XAT4"/>
<dbReference type="EMBL" id="CP119316">
    <property type="protein sequence ID" value="WEK47344.1"/>
    <property type="molecule type" value="Genomic_DNA"/>
</dbReference>
<accession>A0AAJ5XAT4</accession>
<feature type="signal peptide" evidence="1">
    <location>
        <begin position="1"/>
        <end position="23"/>
    </location>
</feature>
<sequence length="146" mass="14962">MWNSKAITLTVVASLALTSPALAASKFRVATRSAQALPLRTIGTKITLPRTSPVIAPVTPVASTSPLISPFPTSVQASSSPFLTPSAVRPGRFGNGNFGGGLARLISFLPTPIKQIIAQALSNTPNGTQLCNALGLPNCQVPDSTG</sequence>
<gene>
    <name evidence="2" type="ORF">P0Y56_03405</name>
</gene>
<protein>
    <recommendedName>
        <fullName evidence="4">Hydrophobin</fullName>
    </recommendedName>
</protein>
<dbReference type="Proteomes" id="UP001218362">
    <property type="component" value="Chromosome"/>
</dbReference>
<dbReference type="KEGG" id="acob:P0Y56_03405"/>
<evidence type="ECO:0000256" key="1">
    <source>
        <dbReference type="SAM" id="SignalP"/>
    </source>
</evidence>
<keyword evidence="1" id="KW-0732">Signal</keyword>
<organism evidence="2 3">
    <name type="scientific">Candidatus Andeanibacterium colombiense</name>
    <dbReference type="NCBI Taxonomy" id="3121345"/>
    <lineage>
        <taxon>Bacteria</taxon>
        <taxon>Pseudomonadati</taxon>
        <taxon>Pseudomonadota</taxon>
        <taxon>Alphaproteobacteria</taxon>
        <taxon>Sphingomonadales</taxon>
        <taxon>Sphingomonadaceae</taxon>
        <taxon>Candidatus Andeanibacterium</taxon>
    </lineage>
</organism>
<evidence type="ECO:0008006" key="4">
    <source>
        <dbReference type="Google" id="ProtNLM"/>
    </source>
</evidence>
<reference evidence="2" key="1">
    <citation type="submission" date="2023-03" db="EMBL/GenBank/DDBJ databases">
        <title>Andean soil-derived lignocellulolytic bacterial consortium as a source of novel taxa and putative plastic-active enzymes.</title>
        <authorList>
            <person name="Diaz-Garcia L."/>
            <person name="Chuvochina M."/>
            <person name="Feuerriegel G."/>
            <person name="Bunk B."/>
            <person name="Sproer C."/>
            <person name="Streit W.R."/>
            <person name="Rodriguez L.M."/>
            <person name="Overmann J."/>
            <person name="Jimenez D.J."/>
        </authorList>
    </citation>
    <scope>NUCLEOTIDE SEQUENCE</scope>
    <source>
        <strain evidence="2">MAG 26</strain>
    </source>
</reference>